<dbReference type="InterPro" id="IPR036291">
    <property type="entry name" value="NAD(P)-bd_dom_sf"/>
</dbReference>
<dbReference type="EMBL" id="JAUSUQ010000003">
    <property type="protein sequence ID" value="MDQ0338282.1"/>
    <property type="molecule type" value="Genomic_DNA"/>
</dbReference>
<dbReference type="InterPro" id="IPR002347">
    <property type="entry name" value="SDR_fam"/>
</dbReference>
<dbReference type="PANTHER" id="PTHR43477">
    <property type="entry name" value="DIHYDROANTICAPSIN 7-DEHYDROGENASE"/>
    <property type="match status" value="1"/>
</dbReference>
<dbReference type="NCBIfam" id="NF005559">
    <property type="entry name" value="PRK07231.1"/>
    <property type="match status" value="1"/>
</dbReference>
<protein>
    <submittedName>
        <fullName evidence="3">NAD(P)-dependent dehydrogenase (Short-subunit alcohol dehydrogenase family)</fullName>
    </submittedName>
</protein>
<evidence type="ECO:0000313" key="3">
    <source>
        <dbReference type="EMBL" id="MDQ0338282.1"/>
    </source>
</evidence>
<reference evidence="3 4" key="1">
    <citation type="submission" date="2023-07" db="EMBL/GenBank/DDBJ databases">
        <title>Genomic Encyclopedia of Type Strains, Phase IV (KMG-IV): sequencing the most valuable type-strain genomes for metagenomic binning, comparative biology and taxonomic classification.</title>
        <authorList>
            <person name="Goeker M."/>
        </authorList>
    </citation>
    <scope>NUCLEOTIDE SEQUENCE [LARGE SCALE GENOMIC DNA]</scope>
    <source>
        <strain evidence="3 4">DSM 17740</strain>
    </source>
</reference>
<dbReference type="SUPFAM" id="SSF51735">
    <property type="entry name" value="NAD(P)-binding Rossmann-fold domains"/>
    <property type="match status" value="1"/>
</dbReference>
<dbReference type="NCBIfam" id="NF009466">
    <property type="entry name" value="PRK12826.1-2"/>
    <property type="match status" value="1"/>
</dbReference>
<dbReference type="PRINTS" id="PR00081">
    <property type="entry name" value="GDHRDH"/>
</dbReference>
<dbReference type="InterPro" id="IPR020904">
    <property type="entry name" value="Sc_DH/Rdtase_CS"/>
</dbReference>
<evidence type="ECO:0000256" key="1">
    <source>
        <dbReference type="ARBA" id="ARBA00006484"/>
    </source>
</evidence>
<dbReference type="Proteomes" id="UP001232445">
    <property type="component" value="Unassembled WGS sequence"/>
</dbReference>
<name>A0ABU0CTB9_9BACI</name>
<accession>A0ABU0CTB9</accession>
<comment type="caution">
    <text evidence="3">The sequence shown here is derived from an EMBL/GenBank/DDBJ whole genome shotgun (WGS) entry which is preliminary data.</text>
</comment>
<keyword evidence="2" id="KW-0560">Oxidoreductase</keyword>
<evidence type="ECO:0000256" key="2">
    <source>
        <dbReference type="ARBA" id="ARBA00023002"/>
    </source>
</evidence>
<dbReference type="PROSITE" id="PS00061">
    <property type="entry name" value="ADH_SHORT"/>
    <property type="match status" value="1"/>
</dbReference>
<dbReference type="PANTHER" id="PTHR43477:SF1">
    <property type="entry name" value="DIHYDROANTICAPSIN 7-DEHYDROGENASE"/>
    <property type="match status" value="1"/>
</dbReference>
<dbReference type="InterPro" id="IPR051122">
    <property type="entry name" value="SDR_DHRS6-like"/>
</dbReference>
<evidence type="ECO:0000313" key="4">
    <source>
        <dbReference type="Proteomes" id="UP001232445"/>
    </source>
</evidence>
<gene>
    <name evidence="3" type="ORF">J2S00_001066</name>
</gene>
<dbReference type="RefSeq" id="WP_307336369.1">
    <property type="nucleotide sequence ID" value="NZ_JAUSUQ010000003.1"/>
</dbReference>
<organism evidence="3 4">
    <name type="scientific">Caldalkalibacillus uzonensis</name>
    <dbReference type="NCBI Taxonomy" id="353224"/>
    <lineage>
        <taxon>Bacteria</taxon>
        <taxon>Bacillati</taxon>
        <taxon>Bacillota</taxon>
        <taxon>Bacilli</taxon>
        <taxon>Bacillales</taxon>
        <taxon>Bacillaceae</taxon>
        <taxon>Caldalkalibacillus</taxon>
    </lineage>
</organism>
<dbReference type="Pfam" id="PF13561">
    <property type="entry name" value="adh_short_C2"/>
    <property type="match status" value="1"/>
</dbReference>
<comment type="similarity">
    <text evidence="1">Belongs to the short-chain dehydrogenases/reductases (SDR) family.</text>
</comment>
<proteinExistence type="inferred from homology"/>
<sequence>MKLSDKVSVVTGAGSGIGQAIAVRFAQEGAHVVIADANLEAAEQTYALIKDTSPQSKAYQVDVAQEKQIERLISWTKSQFGRIDILVNNAGIGVAAPVAETTVEDWDRVMAVNARGVFLGCKFVVPIMEEQGKGVIVNIASVAGEVGVYNRAVYCASKGAVIALTKSVAIDYAEKGIRAVAVSPGTVESPWIGKILSNNPDPESARKAMEARQPIGRMGTPEEIANAVCFLASDEASFVTGSNMIVDGGLMAR</sequence>
<keyword evidence="4" id="KW-1185">Reference proteome</keyword>
<dbReference type="PRINTS" id="PR00080">
    <property type="entry name" value="SDRFAMILY"/>
</dbReference>
<dbReference type="NCBIfam" id="NF004791">
    <property type="entry name" value="PRK06138.1"/>
    <property type="match status" value="1"/>
</dbReference>
<dbReference type="Gene3D" id="3.40.50.720">
    <property type="entry name" value="NAD(P)-binding Rossmann-like Domain"/>
    <property type="match status" value="1"/>
</dbReference>
<dbReference type="CDD" id="cd05233">
    <property type="entry name" value="SDR_c"/>
    <property type="match status" value="1"/>
</dbReference>